<dbReference type="Proteomes" id="UP000230750">
    <property type="component" value="Unassembled WGS sequence"/>
</dbReference>
<evidence type="ECO:0000256" key="3">
    <source>
        <dbReference type="PROSITE-ProRule" id="PRU00221"/>
    </source>
</evidence>
<accession>A0A2G8LJ07</accession>
<dbReference type="EMBL" id="MRZV01000063">
    <property type="protein sequence ID" value="PIK60221.1"/>
    <property type="molecule type" value="Genomic_DNA"/>
</dbReference>
<feature type="repeat" description="WD" evidence="3">
    <location>
        <begin position="983"/>
        <end position="1016"/>
    </location>
</feature>
<comment type="caution">
    <text evidence="5">The sequence shown here is derived from an EMBL/GenBank/DDBJ whole genome shotgun (WGS) entry which is preliminary data.</text>
</comment>
<dbReference type="GO" id="GO:0003720">
    <property type="term" value="F:telomerase activity"/>
    <property type="evidence" value="ECO:0007669"/>
    <property type="project" value="TreeGrafter"/>
</dbReference>
<dbReference type="PANTHER" id="PTHR44791">
    <property type="entry name" value="TELOMERASE PROTEIN COMPONENT 1 TEP1"/>
    <property type="match status" value="1"/>
</dbReference>
<feature type="repeat" description="WD" evidence="3">
    <location>
        <begin position="785"/>
        <end position="810"/>
    </location>
</feature>
<feature type="domain" description="TEP-1 second beta-propeller" evidence="4">
    <location>
        <begin position="961"/>
        <end position="1175"/>
    </location>
</feature>
<dbReference type="OrthoDB" id="427368at2759"/>
<reference evidence="5 6" key="1">
    <citation type="journal article" date="2017" name="PLoS Biol.">
        <title>The sea cucumber genome provides insights into morphological evolution and visceral regeneration.</title>
        <authorList>
            <person name="Zhang X."/>
            <person name="Sun L."/>
            <person name="Yuan J."/>
            <person name="Sun Y."/>
            <person name="Gao Y."/>
            <person name="Zhang L."/>
            <person name="Li S."/>
            <person name="Dai H."/>
            <person name="Hamel J.F."/>
            <person name="Liu C."/>
            <person name="Yu Y."/>
            <person name="Liu S."/>
            <person name="Lin W."/>
            <person name="Guo K."/>
            <person name="Jin S."/>
            <person name="Xu P."/>
            <person name="Storey K.B."/>
            <person name="Huan P."/>
            <person name="Zhang T."/>
            <person name="Zhou Y."/>
            <person name="Zhang J."/>
            <person name="Lin C."/>
            <person name="Li X."/>
            <person name="Xing L."/>
            <person name="Huo D."/>
            <person name="Sun M."/>
            <person name="Wang L."/>
            <person name="Mercier A."/>
            <person name="Li F."/>
            <person name="Yang H."/>
            <person name="Xiang J."/>
        </authorList>
    </citation>
    <scope>NUCLEOTIDE SEQUENCE [LARGE SCALE GENOMIC DNA]</scope>
    <source>
        <strain evidence="5">Shaxun</strain>
        <tissue evidence="5">Muscle</tissue>
    </source>
</reference>
<keyword evidence="2" id="KW-0677">Repeat</keyword>
<dbReference type="SUPFAM" id="SSF52540">
    <property type="entry name" value="P-loop containing nucleoside triphosphate hydrolases"/>
    <property type="match status" value="1"/>
</dbReference>
<dbReference type="Gene3D" id="2.130.10.10">
    <property type="entry name" value="YVTN repeat-like/Quinoprotein amine dehydrogenase"/>
    <property type="match status" value="5"/>
</dbReference>
<sequence length="1207" mass="134236">MEENVRSRFGLEQHRLQDLKGRILNSGCETFVDYPCYWGGLVDDKPITSGLEEFGERVLNNLWNSLSKSFDNQISQSQAIEEEEKHHTALMDSYNAAFVGRRPQLIKTMELIRKEKNAVFVITGQQGCGKSAFMAAVNQEASSDNPSHENLIHFVGASPGSGQLCNLLQRICWTIKLTFNLIMGVPDDYQNLVTKLPKFLEQASERVGYSKFVIAVDGLDQLTPHNVAWNMEWLPQSIPDNVIFLLSCLESKECHKSLQRRTDISFFNLGPLDILDKSEMIRKTLGIYRKTLDESPFNNQMKLLASKRQANLAMYLSLACEEIRMFGVFEEVSTRLKSLSHTMDALLQDVIGRLEREHDKNMVQQTLVLLTCARMLVHHTPYKWTPCLEEEELHHLLSLAYQVKGQKFTYDGIRNISLAPLQFIPTAVFARLIRSVKSLINPGVEHSSQLRIHSDIISKAVNHRYLKGTGVEMRIQMHILLAGYFSKLADPRGDGSLTGAQLRGITELPYHLTHAGLFQLLQTVLCNLHFIHACARLGVAPLLPESFQVSGRTTNPSRIYQKELEKFTSSPTIQSYNNFVQRCLHLIGQCPSLVWQEAANQPSASLVCQNALEELNDVSDSEHRLVQWKNKAETDHPCIQTLSSFAQPVSCLDISPDNQFFVCGSEDSAIRLYELSTGMEKRSFYGHADAITAVCFVGSNRLVSSSKDGLLSLWDVHQGHSDFQSSHCFHTDKIVFLVCYRISEMSGHRRHVNWCCSDKGGNMVASASWDCMVKLWDGAPVNHGGRKIVTASWDATLKVWDTVEKKKLAVLRGHKSAVRSVAWSPNDVYLASAAMDGEVMMWSASNGVVVGCLSGHTQPINQLRFAPSGLELVTVSDDHSLKVWSGTLGKQVCSHSLPDNSPSTVCVFSPDGGLLLTGYHSGNLCLLDVLTGHVIVEVRHHESRVSGVAWCSSNQELPGVIVGYHSGVVEILSSEDGRLITTLTSDHTPVSSVTFASRNQLVAASFEDASIKIWRLMTLSKGMKSLPILCTLYAESSAPVSCIAFSPDGTQLACVTRDKMLIVWASDDSSLRQEGKQPTLKLHGCHKDWITSVAWSDNGDYLVTGSNDCSLKLWSLKKKQVKVTFEGHLSAVTSVSYSHGCIVSSSADGQLKIWSHRGVEITTLHAHDRGVNCCDILVPVGEEDGDEESNWLRRWTRDPRIAGSIHA</sequence>
<dbReference type="GO" id="GO:0005697">
    <property type="term" value="C:telomerase holoenzyme complex"/>
    <property type="evidence" value="ECO:0007669"/>
    <property type="project" value="TreeGrafter"/>
</dbReference>
<dbReference type="Pfam" id="PF00400">
    <property type="entry name" value="WD40"/>
    <property type="match status" value="6"/>
</dbReference>
<proteinExistence type="predicted"/>
<dbReference type="PROSITE" id="PS50082">
    <property type="entry name" value="WD_REPEATS_2"/>
    <property type="match status" value="10"/>
</dbReference>
<gene>
    <name evidence="5" type="ORF">BSL78_02849</name>
</gene>
<feature type="repeat" description="WD" evidence="3">
    <location>
        <begin position="1125"/>
        <end position="1155"/>
    </location>
</feature>
<dbReference type="InterPro" id="IPR020472">
    <property type="entry name" value="WD40_PAC1"/>
</dbReference>
<dbReference type="InterPro" id="IPR036322">
    <property type="entry name" value="WD40_repeat_dom_sf"/>
</dbReference>
<dbReference type="SMART" id="SM00320">
    <property type="entry name" value="WD40"/>
    <property type="match status" value="11"/>
</dbReference>
<feature type="repeat" description="WD" evidence="3">
    <location>
        <begin position="1033"/>
        <end position="1074"/>
    </location>
</feature>
<keyword evidence="6" id="KW-1185">Reference proteome</keyword>
<feature type="repeat" description="WD" evidence="3">
    <location>
        <begin position="642"/>
        <end position="683"/>
    </location>
</feature>
<feature type="repeat" description="WD" evidence="3">
    <location>
        <begin position="684"/>
        <end position="724"/>
    </location>
</feature>
<feature type="repeat" description="WD" evidence="3">
    <location>
        <begin position="811"/>
        <end position="847"/>
    </location>
</feature>
<organism evidence="5 6">
    <name type="scientific">Stichopus japonicus</name>
    <name type="common">Sea cucumber</name>
    <dbReference type="NCBI Taxonomy" id="307972"/>
    <lineage>
        <taxon>Eukaryota</taxon>
        <taxon>Metazoa</taxon>
        <taxon>Echinodermata</taxon>
        <taxon>Eleutherozoa</taxon>
        <taxon>Echinozoa</taxon>
        <taxon>Holothuroidea</taxon>
        <taxon>Aspidochirotacea</taxon>
        <taxon>Aspidochirotida</taxon>
        <taxon>Stichopodidae</taxon>
        <taxon>Apostichopus</taxon>
    </lineage>
</organism>
<dbReference type="InterPro" id="IPR027417">
    <property type="entry name" value="P-loop_NTPase"/>
</dbReference>
<dbReference type="STRING" id="307972.A0A2G8LJ07"/>
<dbReference type="Gene3D" id="1.25.40.370">
    <property type="match status" value="1"/>
</dbReference>
<dbReference type="InterPro" id="IPR001680">
    <property type="entry name" value="WD40_rpt"/>
</dbReference>
<dbReference type="Gene3D" id="3.40.50.300">
    <property type="entry name" value="P-loop containing nucleotide triphosphate hydrolases"/>
    <property type="match status" value="1"/>
</dbReference>
<feature type="repeat" description="WD" evidence="3">
    <location>
        <begin position="1083"/>
        <end position="1124"/>
    </location>
</feature>
<evidence type="ECO:0000256" key="2">
    <source>
        <dbReference type="ARBA" id="ARBA00022737"/>
    </source>
</evidence>
<dbReference type="PROSITE" id="PS50294">
    <property type="entry name" value="WD_REPEATS_REGION"/>
    <property type="match status" value="5"/>
</dbReference>
<dbReference type="AlphaFoldDB" id="A0A2G8LJ07"/>
<dbReference type="CDD" id="cd00200">
    <property type="entry name" value="WD40"/>
    <property type="match status" value="2"/>
</dbReference>
<evidence type="ECO:0000256" key="1">
    <source>
        <dbReference type="ARBA" id="ARBA00022574"/>
    </source>
</evidence>
<evidence type="ECO:0000259" key="4">
    <source>
        <dbReference type="Pfam" id="PF25047"/>
    </source>
</evidence>
<dbReference type="InterPro" id="IPR015943">
    <property type="entry name" value="WD40/YVTN_repeat-like_dom_sf"/>
</dbReference>
<dbReference type="PANTHER" id="PTHR44791:SF1">
    <property type="entry name" value="TELOMERASE PROTEIN COMPONENT 1"/>
    <property type="match status" value="1"/>
</dbReference>
<dbReference type="PROSITE" id="PS00678">
    <property type="entry name" value="WD_REPEATS_1"/>
    <property type="match status" value="1"/>
</dbReference>
<evidence type="ECO:0000313" key="6">
    <source>
        <dbReference type="Proteomes" id="UP000230750"/>
    </source>
</evidence>
<dbReference type="SUPFAM" id="SSF50978">
    <property type="entry name" value="WD40 repeat-like"/>
    <property type="match status" value="2"/>
</dbReference>
<dbReference type="InterPro" id="IPR019775">
    <property type="entry name" value="WD40_repeat_CS"/>
</dbReference>
<dbReference type="PRINTS" id="PR00320">
    <property type="entry name" value="GPROTEINBRPT"/>
</dbReference>
<feature type="repeat" description="WD" evidence="3">
    <location>
        <begin position="853"/>
        <end position="885"/>
    </location>
</feature>
<evidence type="ECO:0000313" key="5">
    <source>
        <dbReference type="EMBL" id="PIK60221.1"/>
    </source>
</evidence>
<dbReference type="GO" id="GO:0070034">
    <property type="term" value="F:telomerase RNA binding"/>
    <property type="evidence" value="ECO:0007669"/>
    <property type="project" value="TreeGrafter"/>
</dbReference>
<dbReference type="Pfam" id="PF25047">
    <property type="entry name" value="Beta-prop_TEP1_2nd"/>
    <property type="match status" value="1"/>
</dbReference>
<dbReference type="InterPro" id="IPR052652">
    <property type="entry name" value="Telomerase_Complex_Comp"/>
</dbReference>
<feature type="repeat" description="WD" evidence="3">
    <location>
        <begin position="745"/>
        <end position="777"/>
    </location>
</feature>
<keyword evidence="1 3" id="KW-0853">WD repeat</keyword>
<protein>
    <submittedName>
        <fullName evidence="5">Putative telomerase protein component 1</fullName>
    </submittedName>
</protein>
<dbReference type="GO" id="GO:0000722">
    <property type="term" value="P:telomere maintenance via recombination"/>
    <property type="evidence" value="ECO:0007669"/>
    <property type="project" value="TreeGrafter"/>
</dbReference>
<name>A0A2G8LJ07_STIJA</name>
<dbReference type="InterPro" id="IPR056829">
    <property type="entry name" value="Beta-prop_TEP1_2nd"/>
</dbReference>